<dbReference type="PROSITE" id="PS00893">
    <property type="entry name" value="NUDIX_BOX"/>
    <property type="match status" value="1"/>
</dbReference>
<dbReference type="InterPro" id="IPR047127">
    <property type="entry name" value="MutT-like"/>
</dbReference>
<evidence type="ECO:0000256" key="2">
    <source>
        <dbReference type="ARBA" id="ARBA00005582"/>
    </source>
</evidence>
<dbReference type="InterPro" id="IPR000086">
    <property type="entry name" value="NUDIX_hydrolase_dom"/>
</dbReference>
<dbReference type="GO" id="GO:0044715">
    <property type="term" value="F:8-oxo-dGDP phosphatase activity"/>
    <property type="evidence" value="ECO:0007669"/>
    <property type="project" value="TreeGrafter"/>
</dbReference>
<evidence type="ECO:0000256" key="9">
    <source>
        <dbReference type="ARBA" id="ARBA00023204"/>
    </source>
</evidence>
<protein>
    <recommendedName>
        <fullName evidence="11">8-oxo-dGTP diphosphatase</fullName>
        <ecNumber evidence="11">3.6.1.55</ecNumber>
    </recommendedName>
</protein>
<comment type="catalytic activity">
    <reaction evidence="10">
        <text>8-oxo-dGTP + H2O = 8-oxo-dGMP + diphosphate + H(+)</text>
        <dbReference type="Rhea" id="RHEA:31575"/>
        <dbReference type="ChEBI" id="CHEBI:15377"/>
        <dbReference type="ChEBI" id="CHEBI:15378"/>
        <dbReference type="ChEBI" id="CHEBI:33019"/>
        <dbReference type="ChEBI" id="CHEBI:63224"/>
        <dbReference type="ChEBI" id="CHEBI:77896"/>
        <dbReference type="EC" id="3.6.1.55"/>
    </reaction>
</comment>
<sequence length="157" mass="16935">MSSLTGAVVLPAGKPLKVVVAGCIVDEQMRVLVAQRPPGKSFEGCWEFPGGKVEPGETCEEALARELGEELGIGVTPSDLSPLSFSTLGELLMLLFTCRSWTGSPTGLEGQRVQWVATSALRDGSLEMPPADIPLIEPVTKFVRDEFAPRWDRFGEC</sequence>
<dbReference type="PANTHER" id="PTHR47707:SF1">
    <property type="entry name" value="NUDIX HYDROLASE FAMILY PROTEIN"/>
    <property type="match status" value="1"/>
</dbReference>
<evidence type="ECO:0000256" key="7">
    <source>
        <dbReference type="ARBA" id="ARBA00022801"/>
    </source>
</evidence>
<dbReference type="EMBL" id="JAGTXO010000004">
    <property type="protein sequence ID" value="KAG8468476.1"/>
    <property type="molecule type" value="Genomic_DNA"/>
</dbReference>
<dbReference type="GO" id="GO:0006260">
    <property type="term" value="P:DNA replication"/>
    <property type="evidence" value="ECO:0007669"/>
    <property type="project" value="UniProtKB-KW"/>
</dbReference>
<dbReference type="GO" id="GO:0046872">
    <property type="term" value="F:metal ion binding"/>
    <property type="evidence" value="ECO:0007669"/>
    <property type="project" value="UniProtKB-KW"/>
</dbReference>
<keyword evidence="9" id="KW-0234">DNA repair</keyword>
<dbReference type="AlphaFoldDB" id="A0A8J5XGL2"/>
<evidence type="ECO:0000256" key="1">
    <source>
        <dbReference type="ARBA" id="ARBA00001946"/>
    </source>
</evidence>
<keyword evidence="5" id="KW-0479">Metal-binding</keyword>
<dbReference type="SUPFAM" id="SSF55811">
    <property type="entry name" value="Nudix"/>
    <property type="match status" value="1"/>
</dbReference>
<dbReference type="Proteomes" id="UP000751190">
    <property type="component" value="Unassembled WGS sequence"/>
</dbReference>
<keyword evidence="3" id="KW-0515">Mutator protein</keyword>
<proteinExistence type="inferred from homology"/>
<dbReference type="GO" id="GO:0006281">
    <property type="term" value="P:DNA repair"/>
    <property type="evidence" value="ECO:0007669"/>
    <property type="project" value="UniProtKB-KW"/>
</dbReference>
<gene>
    <name evidence="14" type="ORF">KFE25_013559</name>
</gene>
<dbReference type="GO" id="GO:0044716">
    <property type="term" value="F:8-oxo-GDP phosphatase activity"/>
    <property type="evidence" value="ECO:0007669"/>
    <property type="project" value="TreeGrafter"/>
</dbReference>
<reference evidence="14" key="1">
    <citation type="submission" date="2021-05" db="EMBL/GenBank/DDBJ databases">
        <title>The genome of the haptophyte Pavlova lutheri (Diacronema luteri, Pavlovales) - a model for lipid biosynthesis in eukaryotic algae.</title>
        <authorList>
            <person name="Hulatt C.J."/>
            <person name="Posewitz M.C."/>
        </authorList>
    </citation>
    <scope>NUCLEOTIDE SEQUENCE</scope>
    <source>
        <strain evidence="14">NIVA-4/92</strain>
    </source>
</reference>
<keyword evidence="4" id="KW-0235">DNA replication</keyword>
<dbReference type="Gene3D" id="3.90.79.10">
    <property type="entry name" value="Nucleoside Triphosphate Pyrophosphohydrolase"/>
    <property type="match status" value="1"/>
</dbReference>
<dbReference type="GO" id="GO:0035539">
    <property type="term" value="F:8-oxo-7,8-dihydrodeoxyguanosine triphosphate pyrophosphatase activity"/>
    <property type="evidence" value="ECO:0007669"/>
    <property type="project" value="UniProtKB-EC"/>
</dbReference>
<dbReference type="GO" id="GO:0008413">
    <property type="term" value="F:8-oxo-7,8-dihydroguanosine triphosphate pyrophosphatase activity"/>
    <property type="evidence" value="ECO:0007669"/>
    <property type="project" value="TreeGrafter"/>
</dbReference>
<evidence type="ECO:0000259" key="13">
    <source>
        <dbReference type="PROSITE" id="PS51462"/>
    </source>
</evidence>
<organism evidence="14 15">
    <name type="scientific">Diacronema lutheri</name>
    <name type="common">Unicellular marine alga</name>
    <name type="synonym">Monochrysis lutheri</name>
    <dbReference type="NCBI Taxonomy" id="2081491"/>
    <lineage>
        <taxon>Eukaryota</taxon>
        <taxon>Haptista</taxon>
        <taxon>Haptophyta</taxon>
        <taxon>Pavlovophyceae</taxon>
        <taxon>Pavlovales</taxon>
        <taxon>Pavlovaceae</taxon>
        <taxon>Diacronema</taxon>
    </lineage>
</organism>
<dbReference type="PANTHER" id="PTHR47707">
    <property type="entry name" value="8-OXO-DGTP DIPHOSPHATASE"/>
    <property type="match status" value="1"/>
</dbReference>
<dbReference type="EC" id="3.6.1.55" evidence="11"/>
<dbReference type="PROSITE" id="PS51462">
    <property type="entry name" value="NUDIX"/>
    <property type="match status" value="1"/>
</dbReference>
<comment type="caution">
    <text evidence="14">The sequence shown here is derived from an EMBL/GenBank/DDBJ whole genome shotgun (WGS) entry which is preliminary data.</text>
</comment>
<evidence type="ECO:0000256" key="5">
    <source>
        <dbReference type="ARBA" id="ARBA00022723"/>
    </source>
</evidence>
<evidence type="ECO:0000313" key="15">
    <source>
        <dbReference type="Proteomes" id="UP000751190"/>
    </source>
</evidence>
<dbReference type="OMA" id="KLEYQFP"/>
<evidence type="ECO:0000256" key="10">
    <source>
        <dbReference type="ARBA" id="ARBA00035861"/>
    </source>
</evidence>
<dbReference type="PRINTS" id="PR00502">
    <property type="entry name" value="NUDIXFAMILY"/>
</dbReference>
<evidence type="ECO:0000256" key="12">
    <source>
        <dbReference type="RuleBase" id="RU003476"/>
    </source>
</evidence>
<evidence type="ECO:0000256" key="6">
    <source>
        <dbReference type="ARBA" id="ARBA00022763"/>
    </source>
</evidence>
<evidence type="ECO:0000256" key="3">
    <source>
        <dbReference type="ARBA" id="ARBA00022457"/>
    </source>
</evidence>
<dbReference type="InterPro" id="IPR020084">
    <property type="entry name" value="NUDIX_hydrolase_CS"/>
</dbReference>
<keyword evidence="6" id="KW-0227">DNA damage</keyword>
<name>A0A8J5XGL2_DIALT</name>
<dbReference type="InterPro" id="IPR020476">
    <property type="entry name" value="Nudix_hydrolase"/>
</dbReference>
<evidence type="ECO:0000313" key="14">
    <source>
        <dbReference type="EMBL" id="KAG8468476.1"/>
    </source>
</evidence>
<evidence type="ECO:0000256" key="8">
    <source>
        <dbReference type="ARBA" id="ARBA00022842"/>
    </source>
</evidence>
<evidence type="ECO:0000256" key="11">
    <source>
        <dbReference type="ARBA" id="ARBA00038905"/>
    </source>
</evidence>
<keyword evidence="15" id="KW-1185">Reference proteome</keyword>
<feature type="domain" description="Nudix hydrolase" evidence="13">
    <location>
        <begin position="15"/>
        <end position="141"/>
    </location>
</feature>
<dbReference type="Pfam" id="PF00293">
    <property type="entry name" value="NUDIX"/>
    <property type="match status" value="1"/>
</dbReference>
<keyword evidence="7 12" id="KW-0378">Hydrolase</keyword>
<comment type="cofactor">
    <cofactor evidence="1">
        <name>Mg(2+)</name>
        <dbReference type="ChEBI" id="CHEBI:18420"/>
    </cofactor>
</comment>
<dbReference type="InterPro" id="IPR015797">
    <property type="entry name" value="NUDIX_hydrolase-like_dom_sf"/>
</dbReference>
<dbReference type="OrthoDB" id="276276at2759"/>
<accession>A0A8J5XGL2</accession>
<keyword evidence="8" id="KW-0460">Magnesium</keyword>
<evidence type="ECO:0000256" key="4">
    <source>
        <dbReference type="ARBA" id="ARBA00022705"/>
    </source>
</evidence>
<dbReference type="CDD" id="cd03425">
    <property type="entry name" value="NUDIX_MutT_NudA_like"/>
    <property type="match status" value="1"/>
</dbReference>
<comment type="similarity">
    <text evidence="2 12">Belongs to the Nudix hydrolase family.</text>
</comment>